<dbReference type="AlphaFoldDB" id="A0A3A6UC23"/>
<proteinExistence type="predicted"/>
<dbReference type="OrthoDB" id="6093293at2"/>
<dbReference type="Pfam" id="PF09614">
    <property type="entry name" value="Cas_Csy2"/>
    <property type="match status" value="1"/>
</dbReference>
<dbReference type="InterPro" id="IPR013398">
    <property type="entry name" value="CRISPR-assoc_prot_Csy2"/>
</dbReference>
<gene>
    <name evidence="1" type="ORF">D5R81_02085</name>
</gene>
<sequence length="694" mass="79963">MLTINELLEIADIEERNKAIRSRLRPFHEPLNVDGSEKEILIVLLNLGYSSKEQVDLLEQKSAQQFLKGEELFGKTISEAEWIHTHNLKYPDIRVSKQTIRATLPEDVEGVCSKDILESIELGWSHNATFVGKVTPLITEFKWQGKVTCLINLLLSESAFWVNLLITLGVSKRWVNRTKIQLADITANSFPEEVDRYSPQLRFYNQRGYVSVTPVTNHKLLSEIQKRCFNKEFRCRKVKHPRATCAGHLITSLGGYVSVLAYYPDRGFNRNINQYIDDKTDSNFFNSKYLNNHNFLEALGELVFSPKRETLKLTRIARVAAIKSIRQTLYWWLAKATDYKKHANISSDVSSNAKLFKRYLNQGESKNELASELSNLIHEQLAQANQTKQFAYHSKLISPIKRQLQFLLKNRANSETEQQEQRVFYLHLKRLRVEDLETLSCPYLWGMPSIIAFAGFAHKFELNLKKLGFHNIRVMGVACFVHLYQVTAKTSLPAYSHLKKEKQSDQLRPTRPALVSAPKSQMLFDLVLRLWNGGNEYNLESLPNPVQIREALPTRYAGGTIFPTIRKLEERFTTSHNLTELFNSLSFMPAKGCWLYPSQFKVHSLDELHKALDTDLNLRPVAIGYQYLEEPKYRDGGISELHCYAENLLGLTRCTNSVDVRVGGAQRFLREAFWAQKTTDSEVLMVKSRFEFKL</sequence>
<reference evidence="1 2" key="1">
    <citation type="submission" date="2018-09" db="EMBL/GenBank/DDBJ databases">
        <title>Phylogeny of the Shewanellaceae, and recommendation for two new genera, Pseudoshewanella and Parashewanella.</title>
        <authorList>
            <person name="Wang G."/>
        </authorList>
    </citation>
    <scope>NUCLEOTIDE SEQUENCE [LARGE SCALE GENOMIC DNA]</scope>
    <source>
        <strain evidence="1 2">KCTC 22492</strain>
    </source>
</reference>
<dbReference type="Proteomes" id="UP000273022">
    <property type="component" value="Unassembled WGS sequence"/>
</dbReference>
<organism evidence="1 2">
    <name type="scientific">Parashewanella spongiae</name>
    <dbReference type="NCBI Taxonomy" id="342950"/>
    <lineage>
        <taxon>Bacteria</taxon>
        <taxon>Pseudomonadati</taxon>
        <taxon>Pseudomonadota</taxon>
        <taxon>Gammaproteobacteria</taxon>
        <taxon>Alteromonadales</taxon>
        <taxon>Shewanellaceae</taxon>
        <taxon>Parashewanella</taxon>
    </lineage>
</organism>
<protein>
    <submittedName>
        <fullName evidence="1">Uncharacterized protein</fullName>
    </submittedName>
</protein>
<evidence type="ECO:0000313" key="2">
    <source>
        <dbReference type="Proteomes" id="UP000273022"/>
    </source>
</evidence>
<dbReference type="RefSeq" id="WP_121852000.1">
    <property type="nucleotide sequence ID" value="NZ_CP037952.1"/>
</dbReference>
<dbReference type="EMBL" id="QYYH01000007">
    <property type="protein sequence ID" value="RJY19164.1"/>
    <property type="molecule type" value="Genomic_DNA"/>
</dbReference>
<name>A0A3A6UC23_9GAMM</name>
<comment type="caution">
    <text evidence="1">The sequence shown here is derived from an EMBL/GenBank/DDBJ whole genome shotgun (WGS) entry which is preliminary data.</text>
</comment>
<evidence type="ECO:0000313" key="1">
    <source>
        <dbReference type="EMBL" id="RJY19164.1"/>
    </source>
</evidence>
<accession>A0A3A6UC23</accession>
<keyword evidence="2" id="KW-1185">Reference proteome</keyword>